<organism evidence="1 2">
    <name type="scientific">Blepharisma stoltei</name>
    <dbReference type="NCBI Taxonomy" id="1481888"/>
    <lineage>
        <taxon>Eukaryota</taxon>
        <taxon>Sar</taxon>
        <taxon>Alveolata</taxon>
        <taxon>Ciliophora</taxon>
        <taxon>Postciliodesmatophora</taxon>
        <taxon>Heterotrichea</taxon>
        <taxon>Heterotrichida</taxon>
        <taxon>Blepharismidae</taxon>
        <taxon>Blepharisma</taxon>
    </lineage>
</organism>
<gene>
    <name evidence="1" type="ORF">BSTOLATCC_MIC54135</name>
</gene>
<evidence type="ECO:0000313" key="2">
    <source>
        <dbReference type="Proteomes" id="UP001162131"/>
    </source>
</evidence>
<keyword evidence="2" id="KW-1185">Reference proteome</keyword>
<protein>
    <submittedName>
        <fullName evidence="1">Uncharacterized protein</fullName>
    </submittedName>
</protein>
<accession>A0AAU9KBM7</accession>
<proteinExistence type="predicted"/>
<evidence type="ECO:0000313" key="1">
    <source>
        <dbReference type="EMBL" id="CAG9331329.1"/>
    </source>
</evidence>
<dbReference type="AlphaFoldDB" id="A0AAU9KBM7"/>
<dbReference type="Proteomes" id="UP001162131">
    <property type="component" value="Unassembled WGS sequence"/>
</dbReference>
<sequence>MQYEVKSLSLAEILKESKTPQIKFHVGENLLTPPPPWVNKTIRKIAICPKTHPPWVNKNCFNTKIFYGNKFWYINDN</sequence>
<reference evidence="1" key="1">
    <citation type="submission" date="2021-09" db="EMBL/GenBank/DDBJ databases">
        <authorList>
            <consortium name="AG Swart"/>
            <person name="Singh M."/>
            <person name="Singh A."/>
            <person name="Seah K."/>
            <person name="Emmerich C."/>
        </authorList>
    </citation>
    <scope>NUCLEOTIDE SEQUENCE</scope>
    <source>
        <strain evidence="1">ATCC30299</strain>
    </source>
</reference>
<comment type="caution">
    <text evidence="1">The sequence shown here is derived from an EMBL/GenBank/DDBJ whole genome shotgun (WGS) entry which is preliminary data.</text>
</comment>
<dbReference type="EMBL" id="CAJZBQ010000053">
    <property type="protein sequence ID" value="CAG9331329.1"/>
    <property type="molecule type" value="Genomic_DNA"/>
</dbReference>
<name>A0AAU9KBM7_9CILI</name>